<evidence type="ECO:0000256" key="2">
    <source>
        <dbReference type="SAM" id="Phobius"/>
    </source>
</evidence>
<keyword evidence="2" id="KW-1133">Transmembrane helix</keyword>
<proteinExistence type="predicted"/>
<feature type="non-terminal residue" evidence="3">
    <location>
        <position position="79"/>
    </location>
</feature>
<keyword evidence="2" id="KW-0472">Membrane</keyword>
<organism evidence="3 4">
    <name type="scientific">Cloacibacillus evryensis</name>
    <dbReference type="NCBI Taxonomy" id="508460"/>
    <lineage>
        <taxon>Bacteria</taxon>
        <taxon>Thermotogati</taxon>
        <taxon>Synergistota</taxon>
        <taxon>Synergistia</taxon>
        <taxon>Synergistales</taxon>
        <taxon>Synergistaceae</taxon>
        <taxon>Cloacibacillus</taxon>
    </lineage>
</organism>
<evidence type="ECO:0000313" key="4">
    <source>
        <dbReference type="Proteomes" id="UP001205919"/>
    </source>
</evidence>
<dbReference type="SUPFAM" id="SSF81653">
    <property type="entry name" value="Calcium ATPase, transduction domain A"/>
    <property type="match status" value="1"/>
</dbReference>
<evidence type="ECO:0000313" key="3">
    <source>
        <dbReference type="EMBL" id="MCQ4815817.1"/>
    </source>
</evidence>
<feature type="transmembrane region" description="Helical" evidence="2">
    <location>
        <begin position="52"/>
        <end position="74"/>
    </location>
</feature>
<keyword evidence="4" id="KW-1185">Reference proteome</keyword>
<name>A0AAW5K5W0_9BACT</name>
<evidence type="ECO:0000256" key="1">
    <source>
        <dbReference type="ARBA" id="ARBA00022723"/>
    </source>
</evidence>
<protein>
    <submittedName>
        <fullName evidence="3">Copper-transporting ATPase</fullName>
    </submittedName>
</protein>
<dbReference type="GO" id="GO:0046872">
    <property type="term" value="F:metal ion binding"/>
    <property type="evidence" value="ECO:0007669"/>
    <property type="project" value="UniProtKB-KW"/>
</dbReference>
<dbReference type="AlphaFoldDB" id="A0AAW5K5W0"/>
<sequence>GDCVSGATINQSGFLRCKATRVGEDTTLSQIIHMVGDAAATKAPIAKVADKVSGVFVPVVMAVAVLTIIVWLAFGETIG</sequence>
<dbReference type="InterPro" id="IPR008250">
    <property type="entry name" value="ATPase_P-typ_transduc_dom_A_sf"/>
</dbReference>
<comment type="caution">
    <text evidence="3">The sequence shown here is derived from an EMBL/GenBank/DDBJ whole genome shotgun (WGS) entry which is preliminary data.</text>
</comment>
<dbReference type="Proteomes" id="UP001205919">
    <property type="component" value="Unassembled WGS sequence"/>
</dbReference>
<gene>
    <name evidence="3" type="ORF">NE630_15420</name>
</gene>
<accession>A0AAW5K5W0</accession>
<dbReference type="Gene3D" id="1.20.1110.10">
    <property type="entry name" value="Calcium-transporting ATPase, transmembrane domain"/>
    <property type="match status" value="1"/>
</dbReference>
<dbReference type="PANTHER" id="PTHR46594:SF4">
    <property type="entry name" value="P-TYPE CATION-TRANSPORTING ATPASE"/>
    <property type="match status" value="1"/>
</dbReference>
<keyword evidence="1" id="KW-0479">Metal-binding</keyword>
<dbReference type="PANTHER" id="PTHR46594">
    <property type="entry name" value="P-TYPE CATION-TRANSPORTING ATPASE"/>
    <property type="match status" value="1"/>
</dbReference>
<dbReference type="EMBL" id="JANFYT010000166">
    <property type="protein sequence ID" value="MCQ4815817.1"/>
    <property type="molecule type" value="Genomic_DNA"/>
</dbReference>
<reference evidence="3 4" key="1">
    <citation type="submission" date="2022-06" db="EMBL/GenBank/DDBJ databases">
        <title>Isolation of gut microbiota from human fecal samples.</title>
        <authorList>
            <person name="Pamer E.G."/>
            <person name="Barat B."/>
            <person name="Waligurski E."/>
            <person name="Medina S."/>
            <person name="Paddock L."/>
            <person name="Mostad J."/>
        </authorList>
    </citation>
    <scope>NUCLEOTIDE SEQUENCE [LARGE SCALE GENOMIC DNA]</scope>
    <source>
        <strain evidence="3 4">DFI.9.90</strain>
    </source>
</reference>
<feature type="non-terminal residue" evidence="3">
    <location>
        <position position="1"/>
    </location>
</feature>
<keyword evidence="2" id="KW-0812">Transmembrane</keyword>